<accession>A0A1V9JU10</accession>
<evidence type="ECO:0000256" key="6">
    <source>
        <dbReference type="ARBA" id="ARBA00022932"/>
    </source>
</evidence>
<dbReference type="GO" id="GO:0003677">
    <property type="term" value="F:DNA binding"/>
    <property type="evidence" value="ECO:0007669"/>
    <property type="project" value="InterPro"/>
</dbReference>
<evidence type="ECO:0000256" key="4">
    <source>
        <dbReference type="ARBA" id="ARBA00022695"/>
    </source>
</evidence>
<dbReference type="PANTHER" id="PTHR11669:SF8">
    <property type="entry name" value="DNA POLYMERASE III SUBUNIT DELTA"/>
    <property type="match status" value="1"/>
</dbReference>
<dbReference type="NCBIfam" id="TIGR00678">
    <property type="entry name" value="holB"/>
    <property type="match status" value="1"/>
</dbReference>
<evidence type="ECO:0000256" key="2">
    <source>
        <dbReference type="ARBA" id="ARBA00014363"/>
    </source>
</evidence>
<dbReference type="InterPro" id="IPR027417">
    <property type="entry name" value="P-loop_NTPase"/>
</dbReference>
<proteinExistence type="predicted"/>
<dbReference type="Pfam" id="PF09115">
    <property type="entry name" value="DNApol3-delta_C"/>
    <property type="match status" value="1"/>
</dbReference>
<keyword evidence="5" id="KW-0235">DNA replication</keyword>
<dbReference type="SUPFAM" id="SSF48019">
    <property type="entry name" value="post-AAA+ oligomerization domain-like"/>
    <property type="match status" value="1"/>
</dbReference>
<evidence type="ECO:0000259" key="8">
    <source>
        <dbReference type="Pfam" id="PF09115"/>
    </source>
</evidence>
<comment type="catalytic activity">
    <reaction evidence="7">
        <text>DNA(n) + a 2'-deoxyribonucleoside 5'-triphosphate = DNA(n+1) + diphosphate</text>
        <dbReference type="Rhea" id="RHEA:22508"/>
        <dbReference type="Rhea" id="RHEA-COMP:17339"/>
        <dbReference type="Rhea" id="RHEA-COMP:17340"/>
        <dbReference type="ChEBI" id="CHEBI:33019"/>
        <dbReference type="ChEBI" id="CHEBI:61560"/>
        <dbReference type="ChEBI" id="CHEBI:173112"/>
        <dbReference type="EC" id="2.7.7.7"/>
    </reaction>
</comment>
<dbReference type="Proteomes" id="UP000256923">
    <property type="component" value="Chromosome 1"/>
</dbReference>
<keyword evidence="3 9" id="KW-0808">Transferase</keyword>
<dbReference type="GO" id="GO:0008408">
    <property type="term" value="F:3'-5' exonuclease activity"/>
    <property type="evidence" value="ECO:0007669"/>
    <property type="project" value="InterPro"/>
</dbReference>
<evidence type="ECO:0000256" key="7">
    <source>
        <dbReference type="ARBA" id="ARBA00049244"/>
    </source>
</evidence>
<dbReference type="GO" id="GO:0009360">
    <property type="term" value="C:DNA polymerase III complex"/>
    <property type="evidence" value="ECO:0007669"/>
    <property type="project" value="InterPro"/>
</dbReference>
<dbReference type="InterPro" id="IPR004622">
    <property type="entry name" value="DNA_pol_HolB"/>
</dbReference>
<dbReference type="Gene3D" id="3.40.50.300">
    <property type="entry name" value="P-loop containing nucleotide triphosphate hydrolases"/>
    <property type="match status" value="1"/>
</dbReference>
<dbReference type="InterPro" id="IPR050238">
    <property type="entry name" value="DNA_Rep/Repair_Clamp_Loader"/>
</dbReference>
<dbReference type="InterPro" id="IPR015199">
    <property type="entry name" value="DNA_pol_III_delta_C"/>
</dbReference>
<dbReference type="GO" id="GO:0006261">
    <property type="term" value="P:DNA-templated DNA replication"/>
    <property type="evidence" value="ECO:0007669"/>
    <property type="project" value="TreeGrafter"/>
</dbReference>
<evidence type="ECO:0000256" key="3">
    <source>
        <dbReference type="ARBA" id="ARBA00022679"/>
    </source>
</evidence>
<organism evidence="9 10">
    <name type="scientific">Vibrio anguillarum</name>
    <name type="common">Listonella anguillarum</name>
    <dbReference type="NCBI Taxonomy" id="55601"/>
    <lineage>
        <taxon>Bacteria</taxon>
        <taxon>Pseudomonadati</taxon>
        <taxon>Pseudomonadota</taxon>
        <taxon>Gammaproteobacteria</taxon>
        <taxon>Vibrionales</taxon>
        <taxon>Vibrionaceae</taxon>
        <taxon>Vibrio</taxon>
    </lineage>
</organism>
<gene>
    <name evidence="9" type="primary">holB</name>
    <name evidence="9" type="ORF">DYL72_02485</name>
</gene>
<keyword evidence="4 9" id="KW-0548">Nucleotidyltransferase</keyword>
<dbReference type="AlphaFoldDB" id="A0A1V9JU10"/>
<evidence type="ECO:0000313" key="10">
    <source>
        <dbReference type="Proteomes" id="UP000256923"/>
    </source>
</evidence>
<dbReference type="EMBL" id="CP034672">
    <property type="protein sequence ID" value="AZS24038.1"/>
    <property type="molecule type" value="Genomic_DNA"/>
</dbReference>
<feature type="domain" description="DNA polymerase III delta subunit C-terminal" evidence="8">
    <location>
        <begin position="214"/>
        <end position="321"/>
    </location>
</feature>
<dbReference type="SUPFAM" id="SSF52540">
    <property type="entry name" value="P-loop containing nucleoside triphosphate hydrolases"/>
    <property type="match status" value="1"/>
</dbReference>
<dbReference type="EC" id="2.7.7.7" evidence="1"/>
<protein>
    <recommendedName>
        <fullName evidence="2">DNA polymerase III subunit delta'</fullName>
        <ecNumber evidence="1">2.7.7.7</ecNumber>
    </recommendedName>
</protein>
<dbReference type="GO" id="GO:0003887">
    <property type="term" value="F:DNA-directed DNA polymerase activity"/>
    <property type="evidence" value="ECO:0007669"/>
    <property type="project" value="UniProtKB-KW"/>
</dbReference>
<dbReference type="PANTHER" id="PTHR11669">
    <property type="entry name" value="REPLICATION FACTOR C / DNA POLYMERASE III GAMMA-TAU SUBUNIT"/>
    <property type="match status" value="1"/>
</dbReference>
<evidence type="ECO:0000256" key="1">
    <source>
        <dbReference type="ARBA" id="ARBA00012417"/>
    </source>
</evidence>
<sequence>MSNKLMINDLYPWLAGYWLQWQTSLNNQQFPAASLLVSPSGLGAERLIEKLSAAVMCSHSHSEACGFCHSCELMKSGSHPDFHLISPEKEGKAITVDQIRQCNKLAQESAQLSGARFIVINPADSMNESAANALLKTLEAPGRNCFFLLVASRINPLLPTIISRCQKTVLTPPSSEQVSHWLSEQTSQPVPPYAAHLNGYSPLNTLAFIQSGELAKYQAFEQNIAHCLTDASADISACVKQINEAPTQYLAWLWTMLTDTQKVQFGVVEQQQLPISLRLAKQISYPVLYRQTKALTRLMEELKTFSGLNSELLISDWLFNFNDEKTCL</sequence>
<dbReference type="RefSeq" id="WP_017049101.1">
    <property type="nucleotide sequence ID" value="NZ_AJYU02000275.1"/>
</dbReference>
<dbReference type="Pfam" id="PF13177">
    <property type="entry name" value="DNA_pol3_delta2"/>
    <property type="match status" value="1"/>
</dbReference>
<evidence type="ECO:0000313" key="9">
    <source>
        <dbReference type="EMBL" id="AZS24038.1"/>
    </source>
</evidence>
<name>A0A1V9JU10_VIBAN</name>
<reference evidence="9 10" key="1">
    <citation type="submission" date="2018-12" db="EMBL/GenBank/DDBJ databases">
        <title>Characterization and Draft Genome of Vibrio anguillarum J360 Marine Pathogen Isolated from an Outbreak in Lumpfish (Cyclopterus lumpus).</title>
        <authorList>
            <person name="Vasquez J.I."/>
            <person name="Cao T."/>
            <person name="Chakraborty S."/>
            <person name="Gnanagobal H."/>
            <person name="Wescot J."/>
            <person name="Boyce D."/>
            <person name="Santander J."/>
        </authorList>
    </citation>
    <scope>NUCLEOTIDE SEQUENCE [LARGE SCALE GENOMIC DNA]</scope>
    <source>
        <strain evidence="9 10">J360</strain>
    </source>
</reference>
<evidence type="ECO:0000256" key="5">
    <source>
        <dbReference type="ARBA" id="ARBA00022705"/>
    </source>
</evidence>
<dbReference type="InterPro" id="IPR008921">
    <property type="entry name" value="DNA_pol3_clamp-load_cplx_C"/>
</dbReference>
<dbReference type="Gene3D" id="1.20.272.10">
    <property type="match status" value="1"/>
</dbReference>
<keyword evidence="6" id="KW-0239">DNA-directed DNA polymerase</keyword>